<evidence type="ECO:0000313" key="4">
    <source>
        <dbReference type="Proteomes" id="UP000626109"/>
    </source>
</evidence>
<feature type="domain" description="Brr2 N-terminal helicase PWI" evidence="2">
    <location>
        <begin position="81"/>
        <end position="154"/>
    </location>
</feature>
<comment type="caution">
    <text evidence="3">The sequence shown here is derived from an EMBL/GenBank/DDBJ whole genome shotgun (WGS) entry which is preliminary data.</text>
</comment>
<organism evidence="3 4">
    <name type="scientific">Polarella glacialis</name>
    <name type="common">Dinoflagellate</name>
    <dbReference type="NCBI Taxonomy" id="89957"/>
    <lineage>
        <taxon>Eukaryota</taxon>
        <taxon>Sar</taxon>
        <taxon>Alveolata</taxon>
        <taxon>Dinophyceae</taxon>
        <taxon>Suessiales</taxon>
        <taxon>Suessiaceae</taxon>
        <taxon>Polarella</taxon>
    </lineage>
</organism>
<reference evidence="3" key="1">
    <citation type="submission" date="2021-02" db="EMBL/GenBank/DDBJ databases">
        <authorList>
            <person name="Dougan E. K."/>
            <person name="Rhodes N."/>
            <person name="Thang M."/>
            <person name="Chan C."/>
        </authorList>
    </citation>
    <scope>NUCLEOTIDE SEQUENCE</scope>
</reference>
<feature type="non-terminal residue" evidence="3">
    <location>
        <position position="154"/>
    </location>
</feature>
<evidence type="ECO:0000313" key="3">
    <source>
        <dbReference type="EMBL" id="CAE8655193.1"/>
    </source>
</evidence>
<dbReference type="InterPro" id="IPR041094">
    <property type="entry name" value="Brr2_helicase_PWI"/>
</dbReference>
<feature type="compositionally biased region" description="Acidic residues" evidence="1">
    <location>
        <begin position="66"/>
        <end position="77"/>
    </location>
</feature>
<feature type="compositionally biased region" description="Basic and acidic residues" evidence="1">
    <location>
        <begin position="1"/>
        <end position="10"/>
    </location>
</feature>
<dbReference type="Proteomes" id="UP000626109">
    <property type="component" value="Unassembled WGS sequence"/>
</dbReference>
<name>A0A813IS75_POLGL</name>
<accession>A0A813IS75</accession>
<dbReference type="AlphaFoldDB" id="A0A813IS75"/>
<feature type="non-terminal residue" evidence="3">
    <location>
        <position position="1"/>
    </location>
</feature>
<dbReference type="EMBL" id="CAJNNW010013241">
    <property type="protein sequence ID" value="CAE8655193.1"/>
    <property type="molecule type" value="Genomic_DNA"/>
</dbReference>
<protein>
    <recommendedName>
        <fullName evidence="2">Brr2 N-terminal helicase PWI domain-containing protein</fullName>
    </recommendedName>
</protein>
<dbReference type="Pfam" id="PF18149">
    <property type="entry name" value="Helicase_PWI"/>
    <property type="match status" value="1"/>
</dbReference>
<feature type="compositionally biased region" description="Acidic residues" evidence="1">
    <location>
        <begin position="36"/>
        <end position="49"/>
    </location>
</feature>
<proteinExistence type="predicted"/>
<feature type="compositionally biased region" description="Basic and acidic residues" evidence="1">
    <location>
        <begin position="50"/>
        <end position="60"/>
    </location>
</feature>
<sequence>DDTVRTKEGLDDAAGVAVVFDEEDEDEQGGDITAEIGDDEDDDDDEEDGKVDNERDDRGIRVAAFGEDEEDEDEEDNKDQKYKVDIQKIDAHWLQRELGKIFQDPNKCIATEKEILSILPIKDLQQCENRLVQVLQYENFEFTKLLLKNRLKIL</sequence>
<gene>
    <name evidence="3" type="ORF">PGLA2088_LOCUS11472</name>
</gene>
<feature type="compositionally biased region" description="Acidic residues" evidence="1">
    <location>
        <begin position="20"/>
        <end position="29"/>
    </location>
</feature>
<evidence type="ECO:0000256" key="1">
    <source>
        <dbReference type="SAM" id="MobiDB-lite"/>
    </source>
</evidence>
<feature type="region of interest" description="Disordered" evidence="1">
    <location>
        <begin position="1"/>
        <end position="80"/>
    </location>
</feature>
<evidence type="ECO:0000259" key="2">
    <source>
        <dbReference type="Pfam" id="PF18149"/>
    </source>
</evidence>